<feature type="transmembrane region" description="Helical" evidence="1">
    <location>
        <begin position="6"/>
        <end position="26"/>
    </location>
</feature>
<evidence type="ECO:0000313" key="3">
    <source>
        <dbReference type="Proteomes" id="UP000053669"/>
    </source>
</evidence>
<protein>
    <recommendedName>
        <fullName evidence="4">Type II secretion system protein GspF domain-containing protein</fullName>
    </recommendedName>
</protein>
<feature type="transmembrane region" description="Helical" evidence="1">
    <location>
        <begin position="96"/>
        <end position="116"/>
    </location>
</feature>
<dbReference type="STRING" id="58343.AQJ46_46595"/>
<proteinExistence type="predicted"/>
<evidence type="ECO:0008006" key="4">
    <source>
        <dbReference type="Google" id="ProtNLM"/>
    </source>
</evidence>
<keyword evidence="1" id="KW-0812">Transmembrane</keyword>
<reference evidence="2 3" key="1">
    <citation type="submission" date="2015-10" db="EMBL/GenBank/DDBJ databases">
        <title>Draft genome sequence of Streptomyces canus DSM 40017, type strain for the species Streptomyces canus.</title>
        <authorList>
            <person name="Ruckert C."/>
            <person name="Winkler A."/>
            <person name="Kalinowski J."/>
            <person name="Kampfer P."/>
            <person name="Glaeser S."/>
        </authorList>
    </citation>
    <scope>NUCLEOTIDE SEQUENCE [LARGE SCALE GENOMIC DNA]</scope>
    <source>
        <strain evidence="2 3">DSM 40017</strain>
    </source>
</reference>
<dbReference type="PANTHER" id="PTHR35007:SF1">
    <property type="entry name" value="PILUS ASSEMBLY PROTEIN"/>
    <property type="match status" value="1"/>
</dbReference>
<keyword evidence="1" id="KW-1133">Transmembrane helix</keyword>
<keyword evidence="1" id="KW-0472">Membrane</keyword>
<organism evidence="2 3">
    <name type="scientific">Streptomyces canus</name>
    <dbReference type="NCBI Taxonomy" id="58343"/>
    <lineage>
        <taxon>Bacteria</taxon>
        <taxon>Bacillati</taxon>
        <taxon>Actinomycetota</taxon>
        <taxon>Actinomycetes</taxon>
        <taxon>Kitasatosporales</taxon>
        <taxon>Streptomycetaceae</taxon>
        <taxon>Streptomyces</taxon>
        <taxon>Streptomyces aurantiacus group</taxon>
    </lineage>
</organism>
<evidence type="ECO:0000313" key="2">
    <source>
        <dbReference type="EMBL" id="KUN57540.1"/>
    </source>
</evidence>
<name>A0A117QW60_9ACTN</name>
<dbReference type="AlphaFoldDB" id="A0A117QW60"/>
<dbReference type="RefSeq" id="WP_059211420.1">
    <property type="nucleotide sequence ID" value="NZ_KQ948681.1"/>
</dbReference>
<feature type="transmembrane region" description="Helical" evidence="1">
    <location>
        <begin position="122"/>
        <end position="140"/>
    </location>
</feature>
<feature type="transmembrane region" description="Helical" evidence="1">
    <location>
        <begin position="272"/>
        <end position="297"/>
    </location>
</feature>
<comment type="caution">
    <text evidence="2">The sequence shown here is derived from an EMBL/GenBank/DDBJ whole genome shotgun (WGS) entry which is preliminary data.</text>
</comment>
<evidence type="ECO:0000256" key="1">
    <source>
        <dbReference type="SAM" id="Phobius"/>
    </source>
</evidence>
<accession>A0A117QW60</accession>
<dbReference type="Proteomes" id="UP000053669">
    <property type="component" value="Unassembled WGS sequence"/>
</dbReference>
<sequence length="298" mass="31484">MTPLALAIAVGAGFGLGLFLVIRELFPAEPALGPALERLHGPAVAPVRRADGQAPLLERIGDLVAGRVKDWPGITVPVKNLNLVGERVGEFFGAKVLHFGVGLLLPSMFTLILALADIQLPLVLTGLVGLLAGVGMWFVPDAQLAKRASRARAEATQAIMAYAELAAMERVSSSGAQDTLERPAEVGSGWVFRRIQGALLQARLDRVPAWEALRRIAEELDVPAAEDIADIVSSAGTDGAAIYSTLRSRAESLANEQAAADQARANAASESLIVPVTLLSMVLLVFFGFPAVLRIFLV</sequence>
<dbReference type="EMBL" id="LMWU01000070">
    <property type="protein sequence ID" value="KUN57540.1"/>
    <property type="molecule type" value="Genomic_DNA"/>
</dbReference>
<dbReference type="PANTHER" id="PTHR35007">
    <property type="entry name" value="INTEGRAL MEMBRANE PROTEIN-RELATED"/>
    <property type="match status" value="1"/>
</dbReference>
<gene>
    <name evidence="2" type="ORF">AQJ46_46595</name>
</gene>